<comment type="caution">
    <text evidence="1">The sequence shown here is derived from an EMBL/GenBank/DDBJ whole genome shotgun (WGS) entry which is preliminary data.</text>
</comment>
<reference evidence="1 2" key="2">
    <citation type="journal article" date="2022" name="Mol. Ecol. Resour.">
        <title>The genomes of chicory, endive, great burdock and yacon provide insights into Asteraceae paleo-polyploidization history and plant inulin production.</title>
        <authorList>
            <person name="Fan W."/>
            <person name="Wang S."/>
            <person name="Wang H."/>
            <person name="Wang A."/>
            <person name="Jiang F."/>
            <person name="Liu H."/>
            <person name="Zhao H."/>
            <person name="Xu D."/>
            <person name="Zhang Y."/>
        </authorList>
    </citation>
    <scope>NUCLEOTIDE SEQUENCE [LARGE SCALE GENOMIC DNA]</scope>
    <source>
        <strain evidence="2">cv. Punajuju</strain>
        <tissue evidence="1">Leaves</tissue>
    </source>
</reference>
<proteinExistence type="predicted"/>
<evidence type="ECO:0000313" key="1">
    <source>
        <dbReference type="EMBL" id="KAI3763951.1"/>
    </source>
</evidence>
<organism evidence="1 2">
    <name type="scientific">Cichorium intybus</name>
    <name type="common">Chicory</name>
    <dbReference type="NCBI Taxonomy" id="13427"/>
    <lineage>
        <taxon>Eukaryota</taxon>
        <taxon>Viridiplantae</taxon>
        <taxon>Streptophyta</taxon>
        <taxon>Embryophyta</taxon>
        <taxon>Tracheophyta</taxon>
        <taxon>Spermatophyta</taxon>
        <taxon>Magnoliopsida</taxon>
        <taxon>eudicotyledons</taxon>
        <taxon>Gunneridae</taxon>
        <taxon>Pentapetalae</taxon>
        <taxon>asterids</taxon>
        <taxon>campanulids</taxon>
        <taxon>Asterales</taxon>
        <taxon>Asteraceae</taxon>
        <taxon>Cichorioideae</taxon>
        <taxon>Cichorieae</taxon>
        <taxon>Cichoriinae</taxon>
        <taxon>Cichorium</taxon>
    </lineage>
</organism>
<sequence>MESRWRKYRSDEGLGSEKKSKNREKGFILSLGLNLIPSRTSLPAAVFSPVDSAIRVLILSLLPLGNRSI</sequence>
<protein>
    <submittedName>
        <fullName evidence="1">Uncharacterized protein</fullName>
    </submittedName>
</protein>
<keyword evidence="2" id="KW-1185">Reference proteome</keyword>
<gene>
    <name evidence="1" type="ORF">L2E82_13949</name>
</gene>
<evidence type="ECO:0000313" key="2">
    <source>
        <dbReference type="Proteomes" id="UP001055811"/>
    </source>
</evidence>
<name>A0ACB9EYY6_CICIN</name>
<dbReference type="Proteomes" id="UP001055811">
    <property type="component" value="Linkage Group LG03"/>
</dbReference>
<accession>A0ACB9EYY6</accession>
<reference evidence="2" key="1">
    <citation type="journal article" date="2022" name="Mol. Ecol. Resour.">
        <title>The genomes of chicory, endive, great burdock and yacon provide insights into Asteraceae palaeo-polyploidization history and plant inulin production.</title>
        <authorList>
            <person name="Fan W."/>
            <person name="Wang S."/>
            <person name="Wang H."/>
            <person name="Wang A."/>
            <person name="Jiang F."/>
            <person name="Liu H."/>
            <person name="Zhao H."/>
            <person name="Xu D."/>
            <person name="Zhang Y."/>
        </authorList>
    </citation>
    <scope>NUCLEOTIDE SEQUENCE [LARGE SCALE GENOMIC DNA]</scope>
    <source>
        <strain evidence="2">cv. Punajuju</strain>
    </source>
</reference>
<dbReference type="EMBL" id="CM042011">
    <property type="protein sequence ID" value="KAI3763951.1"/>
    <property type="molecule type" value="Genomic_DNA"/>
</dbReference>